<dbReference type="OrthoDB" id="1732682at2759"/>
<dbReference type="RefSeq" id="XP_003668477.1">
    <property type="nucleotide sequence ID" value="XM_003668429.1"/>
</dbReference>
<dbReference type="PANTHER" id="PTHR11751">
    <property type="entry name" value="ALANINE AMINOTRANSFERASE"/>
    <property type="match status" value="1"/>
</dbReference>
<evidence type="ECO:0000256" key="7">
    <source>
        <dbReference type="ARBA" id="ARBA00077894"/>
    </source>
</evidence>
<keyword evidence="5" id="KW-0663">Pyridoxal phosphate</keyword>
<keyword evidence="12" id="KW-1185">Reference proteome</keyword>
<dbReference type="FunFam" id="3.90.1150.10:FF:000010">
    <property type="entry name" value="Alanine aminotransferase 2"/>
    <property type="match status" value="1"/>
</dbReference>
<evidence type="ECO:0000256" key="3">
    <source>
        <dbReference type="ARBA" id="ARBA00022576"/>
    </source>
</evidence>
<name>G0W623_NAUDC</name>
<organism evidence="11 12">
    <name type="scientific">Naumovozyma dairenensis (strain ATCC 10597 / BCRC 20456 / CBS 421 / NBRC 0211 / NRRL Y-12639)</name>
    <name type="common">Saccharomyces dairenensis</name>
    <dbReference type="NCBI Taxonomy" id="1071378"/>
    <lineage>
        <taxon>Eukaryota</taxon>
        <taxon>Fungi</taxon>
        <taxon>Dikarya</taxon>
        <taxon>Ascomycota</taxon>
        <taxon>Saccharomycotina</taxon>
        <taxon>Saccharomycetes</taxon>
        <taxon>Saccharomycetales</taxon>
        <taxon>Saccharomycetaceae</taxon>
        <taxon>Naumovozyma</taxon>
    </lineage>
</organism>
<dbReference type="GO" id="GO:0030170">
    <property type="term" value="F:pyridoxal phosphate binding"/>
    <property type="evidence" value="ECO:0007669"/>
    <property type="project" value="EnsemblFungi"/>
</dbReference>
<evidence type="ECO:0000256" key="5">
    <source>
        <dbReference type="ARBA" id="ARBA00022898"/>
    </source>
</evidence>
<dbReference type="UniPathway" id="UPA00528">
    <property type="reaction ID" value="UER00586"/>
</dbReference>
<evidence type="ECO:0000256" key="4">
    <source>
        <dbReference type="ARBA" id="ARBA00022679"/>
    </source>
</evidence>
<dbReference type="GeneID" id="11497842"/>
<protein>
    <recommendedName>
        <fullName evidence="7">Glutamate pyruvate transaminase</fullName>
    </recommendedName>
    <alternativeName>
        <fullName evidence="8">Glutamic--alanine transaminase</fullName>
    </alternativeName>
    <alternativeName>
        <fullName evidence="9">Glutamic--pyruvic transaminase</fullName>
    </alternativeName>
</protein>
<evidence type="ECO:0000259" key="10">
    <source>
        <dbReference type="Pfam" id="PF00155"/>
    </source>
</evidence>
<dbReference type="GO" id="GO:0042853">
    <property type="term" value="P:L-alanine catabolic process"/>
    <property type="evidence" value="ECO:0007669"/>
    <property type="project" value="UniProtKB-UniPathway"/>
</dbReference>
<dbReference type="CDD" id="cd00609">
    <property type="entry name" value="AAT_like"/>
    <property type="match status" value="1"/>
</dbReference>
<dbReference type="SUPFAM" id="SSF53383">
    <property type="entry name" value="PLP-dependent transferases"/>
    <property type="match status" value="1"/>
</dbReference>
<reference evidence="11 12" key="1">
    <citation type="journal article" date="2011" name="Proc. Natl. Acad. Sci. U.S.A.">
        <title>Evolutionary erosion of yeast sex chromosomes by mating-type switching accidents.</title>
        <authorList>
            <person name="Gordon J.L."/>
            <person name="Armisen D."/>
            <person name="Proux-Wera E."/>
            <person name="Oheigeartaigh S.S."/>
            <person name="Byrne K.P."/>
            <person name="Wolfe K.H."/>
        </authorList>
    </citation>
    <scope>NUCLEOTIDE SEQUENCE [LARGE SCALE GENOMIC DNA]</scope>
    <source>
        <strain evidence="12">ATCC 10597 / BCRC 20456 / CBS 421 / NBRC 0211 / NRRL Y-12639</strain>
    </source>
</reference>
<evidence type="ECO:0000256" key="9">
    <source>
        <dbReference type="ARBA" id="ARBA00080525"/>
    </source>
</evidence>
<keyword evidence="3" id="KW-0032">Aminotransferase</keyword>
<dbReference type="FunFam" id="3.40.640.10:FF:000012">
    <property type="entry name" value="alanine aminotransferase 2"/>
    <property type="match status" value="1"/>
</dbReference>
<comment type="subunit">
    <text evidence="2">Homodimer.</text>
</comment>
<dbReference type="Pfam" id="PF00155">
    <property type="entry name" value="Aminotran_1_2"/>
    <property type="match status" value="1"/>
</dbReference>
<proteinExistence type="inferred from homology"/>
<dbReference type="FunFam" id="1.10.287.1970:FF:000001">
    <property type="entry name" value="Alanine aminotransferase 2"/>
    <property type="match status" value="1"/>
</dbReference>
<dbReference type="InterPro" id="IPR015424">
    <property type="entry name" value="PyrdxlP-dep_Trfase"/>
</dbReference>
<dbReference type="STRING" id="1071378.G0W623"/>
<sequence>MSVASIITFRRSTSTAVTTNFANLKQLNKMATCTYSIKANVSNSNSNNIKTINSNQVKKSPLIIKATTTAIPEYQFFDAKRALMTRSISHHSLKVAKGKDFAPAEQLTLADLNENVLKAKYAVRGSIPMRAEELKVQLENNPSTLPFSQIVNANIGNPQQLKQKPLSFYRQVLSILQYPDILKENEQNLIDAKVYKRDAIDRAKLLLSEIGGSVGAYSASQGVYGIRKTVANFITERDGGEPAYPEDIFLTVWCFRCCCYLLSILCQGPKTGVLIPIPQYPLYTATLALNNSHALPYYLDEKSGWSTNPKEIEEVVQDAMERAINPSVLVVINPGNPTGAVLTEESIEHIFEIAAKYGIVVIADEVYQENIADGVKFYSMKKVLRKLQKSHPGKFDNVQLASLHSTSKGVSGECGQRGGYMELIGFTHEVRKVILKLASISLCPVVTGQALVDLMVSPPKKGDASYEQDQAERRHIKSELSIRASQLYETFVGLEGIECQKPQGAMYLFPKLDLPFKAVQEAQHLEMTPDEFYCKSLLDATGICTVPGSGFGQEPGTYHLRTTFLAPGTEWIKKWEAFHKEFYDNYRD</sequence>
<evidence type="ECO:0000256" key="1">
    <source>
        <dbReference type="ARBA" id="ARBA00001933"/>
    </source>
</evidence>
<dbReference type="InterPro" id="IPR045088">
    <property type="entry name" value="ALAT1/2-like"/>
</dbReference>
<evidence type="ECO:0000256" key="6">
    <source>
        <dbReference type="ARBA" id="ARBA00025785"/>
    </source>
</evidence>
<dbReference type="Proteomes" id="UP000000689">
    <property type="component" value="Chromosome 2"/>
</dbReference>
<dbReference type="Gene3D" id="3.40.640.10">
    <property type="entry name" value="Type I PLP-dependent aspartate aminotransferase-like (Major domain)"/>
    <property type="match status" value="1"/>
</dbReference>
<dbReference type="PANTHER" id="PTHR11751:SF29">
    <property type="entry name" value="ALANINE TRANSAMINASE"/>
    <property type="match status" value="1"/>
</dbReference>
<evidence type="ECO:0000256" key="2">
    <source>
        <dbReference type="ARBA" id="ARBA00011738"/>
    </source>
</evidence>
<dbReference type="InterPro" id="IPR015422">
    <property type="entry name" value="PyrdxlP-dep_Trfase_small"/>
</dbReference>
<evidence type="ECO:0000313" key="11">
    <source>
        <dbReference type="EMBL" id="CCD23234.1"/>
    </source>
</evidence>
<evidence type="ECO:0000313" key="12">
    <source>
        <dbReference type="Proteomes" id="UP000000689"/>
    </source>
</evidence>
<dbReference type="OMA" id="FGFECPP"/>
<dbReference type="eggNOG" id="KOG0258">
    <property type="taxonomic scope" value="Eukaryota"/>
</dbReference>
<dbReference type="InterPro" id="IPR015421">
    <property type="entry name" value="PyrdxlP-dep_Trfase_major"/>
</dbReference>
<feature type="domain" description="Aminotransferase class I/classII large" evidence="10">
    <location>
        <begin position="205"/>
        <end position="569"/>
    </location>
</feature>
<dbReference type="Gene3D" id="1.10.287.1970">
    <property type="match status" value="1"/>
</dbReference>
<dbReference type="InterPro" id="IPR004839">
    <property type="entry name" value="Aminotransferase_I/II_large"/>
</dbReference>
<comment type="similarity">
    <text evidence="6">Belongs to the class-I pyridoxal-phosphate-dependent aminotransferase family. Alanine aminotransferase subfamily.</text>
</comment>
<keyword evidence="4" id="KW-0808">Transferase</keyword>
<comment type="cofactor">
    <cofactor evidence="1">
        <name>pyridoxal 5'-phosphate</name>
        <dbReference type="ChEBI" id="CHEBI:597326"/>
    </cofactor>
</comment>
<accession>G0W623</accession>
<dbReference type="KEGG" id="ndi:NDAI_0B01990"/>
<dbReference type="Gene3D" id="3.90.1150.10">
    <property type="entry name" value="Aspartate Aminotransferase, domain 1"/>
    <property type="match status" value="1"/>
</dbReference>
<dbReference type="GO" id="GO:0005739">
    <property type="term" value="C:mitochondrion"/>
    <property type="evidence" value="ECO:0007669"/>
    <property type="project" value="EnsemblFungi"/>
</dbReference>
<gene>
    <name evidence="11" type="primary">NDAI0B01990</name>
    <name evidence="11" type="ordered locus">NDAI_0B01990</name>
</gene>
<evidence type="ECO:0000256" key="8">
    <source>
        <dbReference type="ARBA" id="ARBA00078532"/>
    </source>
</evidence>
<dbReference type="GO" id="GO:0006523">
    <property type="term" value="P:alanine biosynthetic process"/>
    <property type="evidence" value="ECO:0007669"/>
    <property type="project" value="EnsemblFungi"/>
</dbReference>
<dbReference type="EMBL" id="HE580268">
    <property type="protein sequence ID" value="CCD23234.1"/>
    <property type="molecule type" value="Genomic_DNA"/>
</dbReference>
<dbReference type="AlphaFoldDB" id="G0W623"/>
<dbReference type="HOGENOM" id="CLU_014254_3_0_1"/>
<dbReference type="GO" id="GO:0004021">
    <property type="term" value="F:L-alanine:2-oxoglutarate aminotransferase activity"/>
    <property type="evidence" value="ECO:0007669"/>
    <property type="project" value="EnsemblFungi"/>
</dbReference>